<feature type="active site" description="Proton donor" evidence="1">
    <location>
        <position position="402"/>
    </location>
</feature>
<dbReference type="Proteomes" id="UP000509222">
    <property type="component" value="Chromosome"/>
</dbReference>
<dbReference type="InterPro" id="IPR014782">
    <property type="entry name" value="Peptidase_M1_dom"/>
</dbReference>
<protein>
    <submittedName>
        <fullName evidence="5">M1 family metallopeptidase</fullName>
    </submittedName>
</protein>
<dbReference type="Gene3D" id="1.10.390.10">
    <property type="entry name" value="Neutral Protease Domain 2"/>
    <property type="match status" value="1"/>
</dbReference>
<dbReference type="AlphaFoldDB" id="A0A7H8QDQ9"/>
<reference evidence="6" key="1">
    <citation type="submission" date="2020-06" db="EMBL/GenBank/DDBJ databases">
        <title>Isolation of Planomicrobium glaciei.</title>
        <authorList>
            <person name="Malisova L."/>
            <person name="Safrankova R."/>
            <person name="Jakubu V."/>
            <person name="Spanelova P."/>
        </authorList>
    </citation>
    <scope>NUCLEOTIDE SEQUENCE [LARGE SCALE GENOMIC DNA]</scope>
    <source>
        <strain evidence="6">NRL-ATB46093</strain>
    </source>
</reference>
<keyword evidence="3" id="KW-0812">Transmembrane</keyword>
<feature type="active site" description="Proton acceptor" evidence="1">
    <location>
        <position position="325"/>
    </location>
</feature>
<keyword evidence="2" id="KW-0862">Zinc</keyword>
<dbReference type="InterPro" id="IPR034015">
    <property type="entry name" value="M1_LTA4H"/>
</dbReference>
<feature type="binding site" evidence="2">
    <location>
        <position position="347"/>
    </location>
    <ligand>
        <name>Zn(2+)</name>
        <dbReference type="ChEBI" id="CHEBI:29105"/>
        <note>catalytic</note>
    </ligand>
</feature>
<evidence type="ECO:0000259" key="4">
    <source>
        <dbReference type="Pfam" id="PF01433"/>
    </source>
</evidence>
<evidence type="ECO:0000256" key="3">
    <source>
        <dbReference type="SAM" id="Phobius"/>
    </source>
</evidence>
<keyword evidence="3" id="KW-0472">Membrane</keyword>
<gene>
    <name evidence="5" type="ORF">HF394_14205</name>
</gene>
<feature type="domain" description="Peptidase M1 membrane alanine aminopeptidase" evidence="4">
    <location>
        <begin position="313"/>
        <end position="462"/>
    </location>
</feature>
<organism evidence="5 6">
    <name type="scientific">Planococcus glaciei</name>
    <dbReference type="NCBI Taxonomy" id="459472"/>
    <lineage>
        <taxon>Bacteria</taxon>
        <taxon>Bacillati</taxon>
        <taxon>Bacillota</taxon>
        <taxon>Bacilli</taxon>
        <taxon>Bacillales</taxon>
        <taxon>Caryophanaceae</taxon>
        <taxon>Planococcus</taxon>
    </lineage>
</organism>
<evidence type="ECO:0000313" key="5">
    <source>
        <dbReference type="EMBL" id="QKX51621.1"/>
    </source>
</evidence>
<dbReference type="GO" id="GO:0008237">
    <property type="term" value="F:metallopeptidase activity"/>
    <property type="evidence" value="ECO:0007669"/>
    <property type="project" value="InterPro"/>
</dbReference>
<sequence length="464" mass="53366">MNRNKANKKTIWIVVALVAVLIAAAIIYFLLRDTGNEKGATEMGASADYKLDVQMDDQNRFQITADINVLNESDETFEDLGFYLIPNAINSDDMPELAQASAEVAVESVKRGDEELSYSLDNNKLLVELETELEPESTEEITVAYTMKLPENGMRLSQDGDNYFLAQWYPMLAQYDKGWDIQDFDMNGESYHSGFGNFEVSFKLPKEYLVASSAAEGDIRPSSSGTVKGERIKDFYLAFLNTEEWLSESVEVNETVLRLFMPMDQEFMDENIVKAKAAYAFFEERIGDNPFPELDIIANDGYMEYPNVIEVASTWDALDEVLVHEIGHQWFYYIVGNDPYEDAWLDESVTEFATSIFLSDYYQDEDYGFRSAQMAADAYRQEKYANLPLSEYNEGEYVSTVYGEAPLVLRNFFEERGGNDEALEFLGAYYKEYQFKYVNTPTFKNFFTSYYGEEQREFLDSWLQ</sequence>
<dbReference type="InterPro" id="IPR027268">
    <property type="entry name" value="Peptidase_M4/M1_CTD_sf"/>
</dbReference>
<proteinExistence type="predicted"/>
<dbReference type="PANTHER" id="PTHR45726:SF3">
    <property type="entry name" value="LEUKOTRIENE A-4 HYDROLASE"/>
    <property type="match status" value="1"/>
</dbReference>
<evidence type="ECO:0000313" key="6">
    <source>
        <dbReference type="Proteomes" id="UP000509222"/>
    </source>
</evidence>
<keyword evidence="6" id="KW-1185">Reference proteome</keyword>
<dbReference type="RefSeq" id="WP_176294778.1">
    <property type="nucleotide sequence ID" value="NZ_CP051177.1"/>
</dbReference>
<dbReference type="PANTHER" id="PTHR45726">
    <property type="entry name" value="LEUKOTRIENE A-4 HYDROLASE"/>
    <property type="match status" value="1"/>
</dbReference>
<keyword evidence="3" id="KW-1133">Transmembrane helix</keyword>
<dbReference type="Pfam" id="PF01433">
    <property type="entry name" value="Peptidase_M1"/>
    <property type="match status" value="1"/>
</dbReference>
<feature type="binding site" evidence="2">
    <location>
        <position position="324"/>
    </location>
    <ligand>
        <name>Zn(2+)</name>
        <dbReference type="ChEBI" id="CHEBI:29105"/>
        <note>catalytic</note>
    </ligand>
</feature>
<dbReference type="EMBL" id="CP051177">
    <property type="protein sequence ID" value="QKX51621.1"/>
    <property type="molecule type" value="Genomic_DNA"/>
</dbReference>
<comment type="cofactor">
    <cofactor evidence="2">
        <name>Zn(2+)</name>
        <dbReference type="ChEBI" id="CHEBI:29105"/>
    </cofactor>
    <text evidence="2">Binds 1 zinc ion per subunit.</text>
</comment>
<feature type="transmembrane region" description="Helical" evidence="3">
    <location>
        <begin position="12"/>
        <end position="31"/>
    </location>
</feature>
<evidence type="ECO:0000256" key="1">
    <source>
        <dbReference type="PIRSR" id="PIRSR634015-1"/>
    </source>
</evidence>
<feature type="binding site" evidence="2">
    <location>
        <position position="328"/>
    </location>
    <ligand>
        <name>Zn(2+)</name>
        <dbReference type="ChEBI" id="CHEBI:29105"/>
        <note>catalytic</note>
    </ligand>
</feature>
<evidence type="ECO:0000256" key="2">
    <source>
        <dbReference type="PIRSR" id="PIRSR634015-3"/>
    </source>
</evidence>
<dbReference type="SUPFAM" id="SSF55486">
    <property type="entry name" value="Metalloproteases ('zincins'), catalytic domain"/>
    <property type="match status" value="1"/>
</dbReference>
<dbReference type="GO" id="GO:0008270">
    <property type="term" value="F:zinc ion binding"/>
    <property type="evidence" value="ECO:0007669"/>
    <property type="project" value="InterPro"/>
</dbReference>
<accession>A0A7H8QDQ9</accession>
<dbReference type="CDD" id="cd09604">
    <property type="entry name" value="M1_APN_like"/>
    <property type="match status" value="1"/>
</dbReference>
<name>A0A7H8QDQ9_9BACL</name>
<keyword evidence="2" id="KW-0479">Metal-binding</keyword>